<keyword evidence="4" id="KW-0378">Hydrolase</keyword>
<dbReference type="VEuPathDB" id="FungiDB:H310_06813"/>
<name>A0A3R6YEZ4_9STRA</name>
<comment type="pathway">
    <text evidence="1">Signal transduction; phosphatidylinositol signaling pathway.</text>
</comment>
<dbReference type="GO" id="GO:0016316">
    <property type="term" value="F:phosphatidylinositol-3,4-bisphosphate 4-phosphatase activity"/>
    <property type="evidence" value="ECO:0007669"/>
    <property type="project" value="UniProtKB-EC"/>
</dbReference>
<dbReference type="PANTHER" id="PTHR12187">
    <property type="entry name" value="AGAP000124-PA"/>
    <property type="match status" value="1"/>
</dbReference>
<feature type="region of interest" description="Disordered" evidence="6">
    <location>
        <begin position="1"/>
        <end position="22"/>
    </location>
</feature>
<evidence type="ECO:0000256" key="3">
    <source>
        <dbReference type="ARBA" id="ARBA00013037"/>
    </source>
</evidence>
<protein>
    <recommendedName>
        <fullName evidence="3">phosphatidylinositol-3,4-bisphosphate 4-phosphatase</fullName>
        <ecNumber evidence="3">3.1.3.66</ecNumber>
    </recommendedName>
</protein>
<dbReference type="EMBL" id="QUSY01000054">
    <property type="protein sequence ID" value="RHY33847.1"/>
    <property type="molecule type" value="Genomic_DNA"/>
</dbReference>
<dbReference type="InterPro" id="IPR035892">
    <property type="entry name" value="C2_domain_sf"/>
</dbReference>
<comment type="caution">
    <text evidence="8">The sequence shown here is derived from an EMBL/GenBank/DDBJ whole genome shotgun (WGS) entry which is preliminary data.</text>
</comment>
<dbReference type="GO" id="GO:0005737">
    <property type="term" value="C:cytoplasm"/>
    <property type="evidence" value="ECO:0007669"/>
    <property type="project" value="TreeGrafter"/>
</dbReference>
<dbReference type="AlphaFoldDB" id="A0A3R6YEZ4"/>
<dbReference type="SMART" id="SM00239">
    <property type="entry name" value="C2"/>
    <property type="match status" value="1"/>
</dbReference>
<evidence type="ECO:0000313" key="8">
    <source>
        <dbReference type="EMBL" id="RHY33847.1"/>
    </source>
</evidence>
<feature type="region of interest" description="Disordered" evidence="6">
    <location>
        <begin position="338"/>
        <end position="375"/>
    </location>
</feature>
<evidence type="ECO:0000256" key="1">
    <source>
        <dbReference type="ARBA" id="ARBA00004847"/>
    </source>
</evidence>
<dbReference type="Proteomes" id="UP000285060">
    <property type="component" value="Unassembled WGS sequence"/>
</dbReference>
<dbReference type="InterPro" id="IPR039034">
    <property type="entry name" value="INPP4"/>
</dbReference>
<evidence type="ECO:0000256" key="2">
    <source>
        <dbReference type="ARBA" id="ARBA00006306"/>
    </source>
</evidence>
<dbReference type="PANTHER" id="PTHR12187:SF11">
    <property type="entry name" value="PHOSPHATIDYLINOSITOL-3,4-BISPHOSPHATE 4-PHOSPHATASE"/>
    <property type="match status" value="1"/>
</dbReference>
<dbReference type="UniPathway" id="UPA00944"/>
<feature type="region of interest" description="Disordered" evidence="6">
    <location>
        <begin position="391"/>
        <end position="428"/>
    </location>
</feature>
<feature type="compositionally biased region" description="Basic and acidic residues" evidence="6">
    <location>
        <begin position="391"/>
        <end position="415"/>
    </location>
</feature>
<feature type="domain" description="C2" evidence="7">
    <location>
        <begin position="317"/>
        <end position="502"/>
    </location>
</feature>
<evidence type="ECO:0000256" key="4">
    <source>
        <dbReference type="ARBA" id="ARBA00022801"/>
    </source>
</evidence>
<evidence type="ECO:0000259" key="7">
    <source>
        <dbReference type="SMART" id="SM00239"/>
    </source>
</evidence>
<dbReference type="EC" id="3.1.3.66" evidence="3"/>
<dbReference type="Gene3D" id="2.60.40.150">
    <property type="entry name" value="C2 domain"/>
    <property type="match status" value="1"/>
</dbReference>
<sequence length="1070" mass="117533">MMATGELEPVIQAKRPSANTVAPPAEELTVLPSPPVHLKVNDDDEPPSPVAAPRPVLDAATLSYRSTRKELISVFVACTNLNLPQLPQTFFQSIFKGKTPDSNLPEIRVEVDIKPTSDANKSSSVFHNTTEALRVRNPSFSMGLTIPVPISKANSEEYHLYFRVVQTDVGMEKTVATTEMMCGVLLESFKQGSPVVHLPLLTNASHEAILSLTLARVFPIKHNVLPTQNMLMHMYSFDEPKRKDPSSHLVAEKTPLLASEELVEVGYVTSLPPIFLQQCTDEMVAAHRLWSVRYANARKSALLFESPDEALANGCDVYAVEVISGKGLTLPAELNLQPAPAAPVTPTHRTISANSSSGTRSRSSSNASKESTKQPVVTCNPFVAVKFKETTKGKRPVEVTEGRTSVEKNTSEPHWGENNSTVGGTRGTDDGESSMTFVVGKAQTNGIQFYRPNEGQPAHSLRRTLEFDVLSQCDAHFDGEIALGHVTLPIDAVMYEGKSAVWDINLTRWLPVITPTGEERGEILIRLQMRRTTTVFSLDKEPAFAPGSLFRLADPKRHAKWQSTLEASNYNPSSLSISEIRDLVASHESAIAQLRTWQHHVETTSTEWFRSSELKAKLEVQPLTTNLHVSYFRLYAGQAPARATVLEGRPRDVEIGLLPGDELSASTRNMLGRGGGGGGSRFSLEDLVDHDSPLQVNATYATVTCGAPTAHGLGLSQFGLVELEDRLLSVDMPIESYQCTYAVRKAVCMSQALSVLVAAFSTQLELVLQKSVPNHEWLLEQWIQVGFLLGWESLVSTQGKELHMLSDAWVAIKSMERIQIQLVPHCELMTFAPSPDTDNKYILQLPVPSSVFGLLPQVLQDGGLIAVTSVLFTQGINEMQTLANVVGAVGIALQVRINDKCCAALAKYHEKLMAVPSLQGMTAQMKDIKLDALTTLIANSNESTMTKKNHRILLEASDTIRRLNGGRVTFCKSGKDRTAMSVTLDQARVIGSTWKHVPMMIQEGTSKQDWAVLKPVANLMREFGVRIEVAKKNVGHPRYSFNGLQRKMLPKIYRPPRGAIIKGDHDVDDS</sequence>
<proteinExistence type="inferred from homology"/>
<keyword evidence="9" id="KW-1185">Reference proteome</keyword>
<reference evidence="8 9" key="1">
    <citation type="submission" date="2018-08" db="EMBL/GenBank/DDBJ databases">
        <title>Aphanomyces genome sequencing and annotation.</title>
        <authorList>
            <person name="Minardi D."/>
            <person name="Oidtmann B."/>
            <person name="Van Der Giezen M."/>
            <person name="Studholme D.J."/>
        </authorList>
    </citation>
    <scope>NUCLEOTIDE SEQUENCE [LARGE SCALE GENOMIC DNA]</scope>
    <source>
        <strain evidence="8 9">NJM0002</strain>
    </source>
</reference>
<evidence type="ECO:0000256" key="6">
    <source>
        <dbReference type="SAM" id="MobiDB-lite"/>
    </source>
</evidence>
<gene>
    <name evidence="8" type="ORF">DYB32_001372</name>
</gene>
<dbReference type="InterPro" id="IPR000008">
    <property type="entry name" value="C2_dom"/>
</dbReference>
<keyword evidence="5" id="KW-0443">Lipid metabolism</keyword>
<feature type="compositionally biased region" description="Low complexity" evidence="6">
    <location>
        <begin position="352"/>
        <end position="369"/>
    </location>
</feature>
<accession>A0A3R6YEZ4</accession>
<evidence type="ECO:0000313" key="9">
    <source>
        <dbReference type="Proteomes" id="UP000285060"/>
    </source>
</evidence>
<comment type="similarity">
    <text evidence="2">Belongs to the inositol 3,4-bisphosphate 4-phosphatase family.</text>
</comment>
<evidence type="ECO:0000256" key="5">
    <source>
        <dbReference type="ARBA" id="ARBA00023098"/>
    </source>
</evidence>
<organism evidence="8 9">
    <name type="scientific">Aphanomyces invadans</name>
    <dbReference type="NCBI Taxonomy" id="157072"/>
    <lineage>
        <taxon>Eukaryota</taxon>
        <taxon>Sar</taxon>
        <taxon>Stramenopiles</taxon>
        <taxon>Oomycota</taxon>
        <taxon>Saprolegniomycetes</taxon>
        <taxon>Saprolegniales</taxon>
        <taxon>Verrucalvaceae</taxon>
        <taxon>Aphanomyces</taxon>
    </lineage>
</organism>